<comment type="pathway">
    <text evidence="2 12">Amino-acid biosynthesis; L-lysine biosynthesis via DAP pathway; (S)-tetrahydrodipicolinate from L-aspartate: step 3/4.</text>
</comment>
<evidence type="ECO:0000256" key="8">
    <source>
        <dbReference type="ARBA" id="ARBA00023154"/>
    </source>
</evidence>
<evidence type="ECO:0000256" key="3">
    <source>
        <dbReference type="ARBA" id="ARBA00007592"/>
    </source>
</evidence>
<comment type="function">
    <text evidence="1 12">Catalyzes the condensation of (S)-aspartate-beta-semialdehyde [(S)-ASA] and pyruvate to 4-hydroxy-tetrahydrodipicolinate (HTPA).</text>
</comment>
<evidence type="ECO:0000256" key="6">
    <source>
        <dbReference type="ARBA" id="ARBA00022605"/>
    </source>
</evidence>
<dbReference type="PANTHER" id="PTHR12128">
    <property type="entry name" value="DIHYDRODIPICOLINATE SYNTHASE"/>
    <property type="match status" value="1"/>
</dbReference>
<evidence type="ECO:0000256" key="5">
    <source>
        <dbReference type="ARBA" id="ARBA00022490"/>
    </source>
</evidence>
<dbReference type="SUPFAM" id="SSF51569">
    <property type="entry name" value="Aldolase"/>
    <property type="match status" value="1"/>
</dbReference>
<evidence type="ECO:0000256" key="2">
    <source>
        <dbReference type="ARBA" id="ARBA00005120"/>
    </source>
</evidence>
<gene>
    <name evidence="12" type="primary">dapA</name>
    <name evidence="16" type="ORF">PKOR_16760</name>
</gene>
<dbReference type="UniPathway" id="UPA00034">
    <property type="reaction ID" value="UER00017"/>
</dbReference>
<evidence type="ECO:0000256" key="7">
    <source>
        <dbReference type="ARBA" id="ARBA00022915"/>
    </source>
</evidence>
<comment type="similarity">
    <text evidence="3 12 13">Belongs to the DapA family.</text>
</comment>
<feature type="active site" description="Schiff-base intermediate with substrate" evidence="12 14">
    <location>
        <position position="165"/>
    </location>
</feature>
<organism evidence="16 17">
    <name type="scientific">Pontibacter korlensis</name>
    <dbReference type="NCBI Taxonomy" id="400092"/>
    <lineage>
        <taxon>Bacteria</taxon>
        <taxon>Pseudomonadati</taxon>
        <taxon>Bacteroidota</taxon>
        <taxon>Cytophagia</taxon>
        <taxon>Cytophagales</taxon>
        <taxon>Hymenobacteraceae</taxon>
        <taxon>Pontibacter</taxon>
    </lineage>
</organism>
<dbReference type="GO" id="GO:0009089">
    <property type="term" value="P:lysine biosynthetic process via diaminopimelate"/>
    <property type="evidence" value="ECO:0007669"/>
    <property type="project" value="UniProtKB-UniRule"/>
</dbReference>
<dbReference type="PATRIC" id="fig|400092.3.peg.3676"/>
<keyword evidence="17" id="KW-1185">Reference proteome</keyword>
<dbReference type="InterPro" id="IPR013785">
    <property type="entry name" value="Aldolase_TIM"/>
</dbReference>
<dbReference type="KEGG" id="pko:PKOR_16760"/>
<feature type="site" description="Part of a proton relay during catalysis" evidence="12">
    <location>
        <position position="48"/>
    </location>
</feature>
<dbReference type="InterPro" id="IPR002220">
    <property type="entry name" value="DapA-like"/>
</dbReference>
<feature type="site" description="Part of a proton relay during catalysis" evidence="12">
    <location>
        <position position="111"/>
    </location>
</feature>
<comment type="subcellular location">
    <subcellularLocation>
        <location evidence="12">Cytoplasm</location>
    </subcellularLocation>
</comment>
<dbReference type="HAMAP" id="MF_00418">
    <property type="entry name" value="DapA"/>
    <property type="match status" value="1"/>
</dbReference>
<accession>A0A0E3ZHF8</accession>
<sequence>MIQEKLRGTGVALVTPFTKELAVDYEALRKLLDFVLDGGVEYLVVNGTTAESVTTTTQEKAEILQVIRKHVNGRAPLVYGLGGNSTQHVLDTIASTDLEGVSAILSVSPYYNKPSQQGIYQHYVQVANASPVPVILYNVPGRTASNVAAETTIKLASHENIIGTKEASGNLEQCMYIAKHRPEGFMLISGDDMQTVPMATFGAEGAISVLANAFPGKFSNMVRLALDGNFKEASNLLLSFVDINPLMYEEANPVGVKAVLERFGVCSSQVRLPLVEASSGLKDRLYKLL</sequence>
<dbReference type="GO" id="GO:0005829">
    <property type="term" value="C:cytosol"/>
    <property type="evidence" value="ECO:0007669"/>
    <property type="project" value="TreeGrafter"/>
</dbReference>
<evidence type="ECO:0000256" key="14">
    <source>
        <dbReference type="PIRSR" id="PIRSR001365-1"/>
    </source>
</evidence>
<comment type="catalytic activity">
    <reaction evidence="11 12">
        <text>L-aspartate 4-semialdehyde + pyruvate = (2S,4S)-4-hydroxy-2,3,4,5-tetrahydrodipicolinate + H2O + H(+)</text>
        <dbReference type="Rhea" id="RHEA:34171"/>
        <dbReference type="ChEBI" id="CHEBI:15361"/>
        <dbReference type="ChEBI" id="CHEBI:15377"/>
        <dbReference type="ChEBI" id="CHEBI:15378"/>
        <dbReference type="ChEBI" id="CHEBI:67139"/>
        <dbReference type="ChEBI" id="CHEBI:537519"/>
        <dbReference type="EC" id="4.3.3.7"/>
    </reaction>
</comment>
<evidence type="ECO:0000256" key="15">
    <source>
        <dbReference type="PIRSR" id="PIRSR001365-2"/>
    </source>
</evidence>
<evidence type="ECO:0000313" key="16">
    <source>
        <dbReference type="EMBL" id="AKD04435.1"/>
    </source>
</evidence>
<keyword evidence="8 12" id="KW-0457">Lysine biosynthesis</keyword>
<dbReference type="PANTHER" id="PTHR12128:SF66">
    <property type="entry name" value="4-HYDROXY-2-OXOGLUTARATE ALDOLASE, MITOCHONDRIAL"/>
    <property type="match status" value="1"/>
</dbReference>
<dbReference type="Gene3D" id="3.20.20.70">
    <property type="entry name" value="Aldolase class I"/>
    <property type="match status" value="1"/>
</dbReference>
<evidence type="ECO:0000256" key="9">
    <source>
        <dbReference type="ARBA" id="ARBA00023239"/>
    </source>
</evidence>
<keyword evidence="10 12" id="KW-0704">Schiff base</keyword>
<dbReference type="STRING" id="400092.PKOR_16760"/>
<keyword evidence="6 12" id="KW-0028">Amino-acid biosynthesis</keyword>
<evidence type="ECO:0000256" key="11">
    <source>
        <dbReference type="ARBA" id="ARBA00047836"/>
    </source>
</evidence>
<dbReference type="PRINTS" id="PR00146">
    <property type="entry name" value="DHPICSNTHASE"/>
</dbReference>
<feature type="binding site" evidence="12 15">
    <location>
        <position position="207"/>
    </location>
    <ligand>
        <name>pyruvate</name>
        <dbReference type="ChEBI" id="CHEBI:15361"/>
    </ligand>
</feature>
<name>A0A0E3ZHF8_9BACT</name>
<keyword evidence="5 12" id="KW-0963">Cytoplasm</keyword>
<dbReference type="NCBIfam" id="TIGR00674">
    <property type="entry name" value="dapA"/>
    <property type="match status" value="1"/>
</dbReference>
<evidence type="ECO:0000256" key="4">
    <source>
        <dbReference type="ARBA" id="ARBA00012086"/>
    </source>
</evidence>
<evidence type="ECO:0000313" key="17">
    <source>
        <dbReference type="Proteomes" id="UP000033109"/>
    </source>
</evidence>
<feature type="active site" description="Proton donor/acceptor" evidence="12 14">
    <location>
        <position position="137"/>
    </location>
</feature>
<reference evidence="16 17" key="1">
    <citation type="journal article" date="2015" name="Sci. Rep.">
        <title>Unraveling adaptation of Pontibacter korlensis to radiation and infertility in desert through complete genome and comparative transcriptomic analysis.</title>
        <authorList>
            <person name="Dai J."/>
            <person name="Dai W."/>
            <person name="Qiu C."/>
            <person name="Yang Z."/>
            <person name="Zhang Y."/>
            <person name="Zhou M."/>
            <person name="Zhang L."/>
            <person name="Fang C."/>
            <person name="Gao Q."/>
            <person name="Yang Q."/>
            <person name="Li X."/>
            <person name="Wang Z."/>
            <person name="Wang Z."/>
            <person name="Jia Z."/>
            <person name="Chen X."/>
        </authorList>
    </citation>
    <scope>NUCLEOTIDE SEQUENCE [LARGE SCALE GENOMIC DNA]</scope>
    <source>
        <strain evidence="16 17">X14-1T</strain>
    </source>
</reference>
<dbReference type="RefSeq" id="WP_046312266.1">
    <property type="nucleotide sequence ID" value="NZ_CBCSCY010000006.1"/>
</dbReference>
<dbReference type="EC" id="4.3.3.7" evidence="4 12"/>
<protein>
    <recommendedName>
        <fullName evidence="4 12">4-hydroxy-tetrahydrodipicolinate synthase</fullName>
        <shortName evidence="12">HTPA synthase</shortName>
        <ecNumber evidence="4 12">4.3.3.7</ecNumber>
    </recommendedName>
</protein>
<proteinExistence type="inferred from homology"/>
<comment type="caution">
    <text evidence="12">Was originally thought to be a dihydrodipicolinate synthase (DHDPS), catalyzing the condensation of (S)-aspartate-beta-semialdehyde [(S)-ASA] and pyruvate to dihydrodipicolinate (DHDP). However, it was shown in E.coli that the product of the enzymatic reaction is not dihydrodipicolinate but in fact (4S)-4-hydroxy-2,3,4,5-tetrahydro-(2S)-dipicolinic acid (HTPA), and that the consecutive dehydration reaction leading to DHDP is not spontaneous but catalyzed by DapB.</text>
</comment>
<keyword evidence="9 12" id="KW-0456">Lyase</keyword>
<dbReference type="PIRSF" id="PIRSF001365">
    <property type="entry name" value="DHDPS"/>
    <property type="match status" value="1"/>
</dbReference>
<comment type="subunit">
    <text evidence="12">Homotetramer; dimer of dimers.</text>
</comment>
<evidence type="ECO:0000256" key="13">
    <source>
        <dbReference type="PIRNR" id="PIRNR001365"/>
    </source>
</evidence>
<dbReference type="HOGENOM" id="CLU_049343_7_1_10"/>
<evidence type="ECO:0000256" key="10">
    <source>
        <dbReference type="ARBA" id="ARBA00023270"/>
    </source>
</evidence>
<evidence type="ECO:0000256" key="12">
    <source>
        <dbReference type="HAMAP-Rule" id="MF_00418"/>
    </source>
</evidence>
<dbReference type="Proteomes" id="UP000033109">
    <property type="component" value="Chromosome"/>
</dbReference>
<dbReference type="Pfam" id="PF00701">
    <property type="entry name" value="DHDPS"/>
    <property type="match status" value="1"/>
</dbReference>
<dbReference type="CDD" id="cd00950">
    <property type="entry name" value="DHDPS"/>
    <property type="match status" value="1"/>
</dbReference>
<dbReference type="InterPro" id="IPR005263">
    <property type="entry name" value="DapA"/>
</dbReference>
<dbReference type="EMBL" id="CP009621">
    <property type="protein sequence ID" value="AKD04435.1"/>
    <property type="molecule type" value="Genomic_DNA"/>
</dbReference>
<dbReference type="AlphaFoldDB" id="A0A0E3ZHF8"/>
<dbReference type="GO" id="GO:0008840">
    <property type="term" value="F:4-hydroxy-tetrahydrodipicolinate synthase activity"/>
    <property type="evidence" value="ECO:0007669"/>
    <property type="project" value="UniProtKB-UniRule"/>
</dbReference>
<dbReference type="SMART" id="SM01130">
    <property type="entry name" value="DHDPS"/>
    <property type="match status" value="1"/>
</dbReference>
<evidence type="ECO:0000256" key="1">
    <source>
        <dbReference type="ARBA" id="ARBA00003294"/>
    </source>
</evidence>
<feature type="binding site" evidence="12 15">
    <location>
        <position position="49"/>
    </location>
    <ligand>
        <name>pyruvate</name>
        <dbReference type="ChEBI" id="CHEBI:15361"/>
    </ligand>
</feature>
<dbReference type="OrthoDB" id="9782828at2"/>
<keyword evidence="7 12" id="KW-0220">Diaminopimelate biosynthesis</keyword>
<dbReference type="GO" id="GO:0019877">
    <property type="term" value="P:diaminopimelate biosynthetic process"/>
    <property type="evidence" value="ECO:0007669"/>
    <property type="project" value="UniProtKB-UniRule"/>
</dbReference>